<gene>
    <name evidence="1" type="ORF">SDC9_158337</name>
</gene>
<name>A0A645FBP3_9ZZZZ</name>
<reference evidence="1" key="1">
    <citation type="submission" date="2019-08" db="EMBL/GenBank/DDBJ databases">
        <authorList>
            <person name="Kucharzyk K."/>
            <person name="Murdoch R.W."/>
            <person name="Higgins S."/>
            <person name="Loffler F."/>
        </authorList>
    </citation>
    <scope>NUCLEOTIDE SEQUENCE</scope>
</reference>
<evidence type="ECO:0000313" key="1">
    <source>
        <dbReference type="EMBL" id="MPN11036.1"/>
    </source>
</evidence>
<accession>A0A645FBP3</accession>
<proteinExistence type="predicted"/>
<protein>
    <submittedName>
        <fullName evidence="1">Uncharacterized protein</fullName>
    </submittedName>
</protein>
<dbReference type="AlphaFoldDB" id="A0A645FBP3"/>
<sequence>MGELGGAVVDITAAGIGKALVHQRLDDLNNFGDIFGGLGMDGGLAHAQTPGVGKVFLYKPLGDFLGGHVLIPGTADNLVIHIGEVLHKGHPVAPVLKVPAQHVEDDNGAGVAHMDIVIYRGPAGIHLYLPRRQGHKLLLLPGHGVK</sequence>
<dbReference type="EMBL" id="VSSQ01057234">
    <property type="protein sequence ID" value="MPN11036.1"/>
    <property type="molecule type" value="Genomic_DNA"/>
</dbReference>
<organism evidence="1">
    <name type="scientific">bioreactor metagenome</name>
    <dbReference type="NCBI Taxonomy" id="1076179"/>
    <lineage>
        <taxon>unclassified sequences</taxon>
        <taxon>metagenomes</taxon>
        <taxon>ecological metagenomes</taxon>
    </lineage>
</organism>
<comment type="caution">
    <text evidence="1">The sequence shown here is derived from an EMBL/GenBank/DDBJ whole genome shotgun (WGS) entry which is preliminary data.</text>
</comment>